<dbReference type="RefSeq" id="XP_060419805.1">
    <property type="nucleotide sequence ID" value="XM_060551529.1"/>
</dbReference>
<dbReference type="Proteomes" id="UP001230504">
    <property type="component" value="Unassembled WGS sequence"/>
</dbReference>
<protein>
    <submittedName>
        <fullName evidence="2">Uncharacterized protein</fullName>
    </submittedName>
</protein>
<evidence type="ECO:0000313" key="3">
    <source>
        <dbReference type="Proteomes" id="UP001230504"/>
    </source>
</evidence>
<comment type="caution">
    <text evidence="2">The sequence shown here is derived from an EMBL/GenBank/DDBJ whole genome shotgun (WGS) entry which is preliminary data.</text>
</comment>
<keyword evidence="3" id="KW-1185">Reference proteome</keyword>
<evidence type="ECO:0000256" key="1">
    <source>
        <dbReference type="SAM" id="MobiDB-lite"/>
    </source>
</evidence>
<dbReference type="AlphaFoldDB" id="A0AAD8QD60"/>
<accession>A0AAD8QD60</accession>
<dbReference type="GeneID" id="85435769"/>
<feature type="compositionally biased region" description="Polar residues" evidence="1">
    <location>
        <begin position="38"/>
        <end position="51"/>
    </location>
</feature>
<gene>
    <name evidence="2" type="ORF">LY79DRAFT_209718</name>
</gene>
<proteinExistence type="predicted"/>
<sequence length="80" mass="8707">MRCEFHALGPRLGFWLEGDGPAWPAMICLGLEWLGDTTPDSATRTQVQRPSYSRHLANPRGRIPSFSAGQAPSPVEGDGK</sequence>
<reference evidence="2" key="1">
    <citation type="submission" date="2021-06" db="EMBL/GenBank/DDBJ databases">
        <title>Comparative genomics, transcriptomics and evolutionary studies reveal genomic signatures of adaptation to plant cell wall in hemibiotrophic fungi.</title>
        <authorList>
            <consortium name="DOE Joint Genome Institute"/>
            <person name="Baroncelli R."/>
            <person name="Diaz J.F."/>
            <person name="Benocci T."/>
            <person name="Peng M."/>
            <person name="Battaglia E."/>
            <person name="Haridas S."/>
            <person name="Andreopoulos W."/>
            <person name="Labutti K."/>
            <person name="Pangilinan J."/>
            <person name="Floch G.L."/>
            <person name="Makela M.R."/>
            <person name="Henrissat B."/>
            <person name="Grigoriev I.V."/>
            <person name="Crouch J.A."/>
            <person name="De Vries R.P."/>
            <person name="Sukno S.A."/>
            <person name="Thon M.R."/>
        </authorList>
    </citation>
    <scope>NUCLEOTIDE SEQUENCE</scope>
    <source>
        <strain evidence="2">CBS 125086</strain>
    </source>
</reference>
<dbReference type="EMBL" id="JAHLJV010000003">
    <property type="protein sequence ID" value="KAK1599143.1"/>
    <property type="molecule type" value="Genomic_DNA"/>
</dbReference>
<feature type="region of interest" description="Disordered" evidence="1">
    <location>
        <begin position="38"/>
        <end position="80"/>
    </location>
</feature>
<evidence type="ECO:0000313" key="2">
    <source>
        <dbReference type="EMBL" id="KAK1599143.1"/>
    </source>
</evidence>
<organism evidence="2 3">
    <name type="scientific">Colletotrichum navitas</name>
    <dbReference type="NCBI Taxonomy" id="681940"/>
    <lineage>
        <taxon>Eukaryota</taxon>
        <taxon>Fungi</taxon>
        <taxon>Dikarya</taxon>
        <taxon>Ascomycota</taxon>
        <taxon>Pezizomycotina</taxon>
        <taxon>Sordariomycetes</taxon>
        <taxon>Hypocreomycetidae</taxon>
        <taxon>Glomerellales</taxon>
        <taxon>Glomerellaceae</taxon>
        <taxon>Colletotrichum</taxon>
        <taxon>Colletotrichum graminicola species complex</taxon>
    </lineage>
</organism>
<name>A0AAD8QD60_9PEZI</name>